<accession>A0ABY8D438</accession>
<feature type="domain" description="Thiol:disulfide interchange protein DsbD N-terminal" evidence="2">
    <location>
        <begin position="54"/>
        <end position="158"/>
    </location>
</feature>
<feature type="chain" id="PRO_5046330285" evidence="1">
    <location>
        <begin position="32"/>
        <end position="279"/>
    </location>
</feature>
<dbReference type="Pfam" id="PF11412">
    <property type="entry name" value="DsbD_N"/>
    <property type="match status" value="1"/>
</dbReference>
<name>A0ABY8D438_9HYPH</name>
<gene>
    <name evidence="3" type="ORF">PYH38_003845</name>
</gene>
<sequence length="279" mass="29788">MTRRTTIENMAQRLAATTLLLAFFLPAKSYAAASEWVTVTGGAIRIVASQPKADGSIPAILEVKLEPGWKTYWRDPGPSGIPPQITLDPAGSVVLDAIHFPVPKTFGEGAGRYVGYDDPVAFPLTLKRVGNGRDVTIRASVFLGICEDICIPVQGELDVTLKEGDFDNPLDSARIADAVASLPEAPSEDFRVTTATFDAAAGVIRLDLQLPQKASRPELFLAGPSGISFGKPVVGEPATHRRVDVPVRLSGKDKRIAGKPIALTVRAGDRSMETTLVFD</sequence>
<keyword evidence="1" id="KW-0732">Signal</keyword>
<dbReference type="EMBL" id="CP120371">
    <property type="protein sequence ID" value="WEX85147.1"/>
    <property type="molecule type" value="Genomic_DNA"/>
</dbReference>
<keyword evidence="4" id="KW-1185">Reference proteome</keyword>
<evidence type="ECO:0000313" key="3">
    <source>
        <dbReference type="EMBL" id="WEX85147.1"/>
    </source>
</evidence>
<organism evidence="3 4">
    <name type="scientific">Sinorhizobium numidicum</name>
    <dbReference type="NCBI Taxonomy" id="680248"/>
    <lineage>
        <taxon>Bacteria</taxon>
        <taxon>Pseudomonadati</taxon>
        <taxon>Pseudomonadota</taxon>
        <taxon>Alphaproteobacteria</taxon>
        <taxon>Hyphomicrobiales</taxon>
        <taxon>Rhizobiaceae</taxon>
        <taxon>Sinorhizobium/Ensifer group</taxon>
        <taxon>Sinorhizobium</taxon>
    </lineage>
</organism>
<evidence type="ECO:0000313" key="4">
    <source>
        <dbReference type="Proteomes" id="UP001235547"/>
    </source>
</evidence>
<evidence type="ECO:0000256" key="1">
    <source>
        <dbReference type="SAM" id="SignalP"/>
    </source>
</evidence>
<dbReference type="RefSeq" id="WP_280736061.1">
    <property type="nucleotide sequence ID" value="NZ_CP120368.1"/>
</dbReference>
<reference evidence="3 4" key="1">
    <citation type="submission" date="2023-03" db="EMBL/GenBank/DDBJ databases">
        <authorList>
            <person name="Kaur S."/>
            <person name="Espinosa-Saiz D."/>
            <person name="Velazquez E."/>
            <person name="Menendez E."/>
            <person name="diCenzo G.C."/>
        </authorList>
    </citation>
    <scope>NUCLEOTIDE SEQUENCE [LARGE SCALE GENOMIC DNA]</scope>
    <source>
        <strain evidence="3 4">LMG 27395</strain>
    </source>
</reference>
<feature type="signal peptide" evidence="1">
    <location>
        <begin position="1"/>
        <end position="31"/>
    </location>
</feature>
<dbReference type="InterPro" id="IPR028250">
    <property type="entry name" value="DsbDN"/>
</dbReference>
<protein>
    <submittedName>
        <fullName evidence="3">Protein-disulfide reductase DsbD family protein</fullName>
    </submittedName>
</protein>
<dbReference type="Proteomes" id="UP001235547">
    <property type="component" value="Chromosome 1"/>
</dbReference>
<evidence type="ECO:0000259" key="2">
    <source>
        <dbReference type="Pfam" id="PF11412"/>
    </source>
</evidence>
<proteinExistence type="predicted"/>